<dbReference type="AlphaFoldDB" id="A0A919VSW0"/>
<evidence type="ECO:0000259" key="1">
    <source>
        <dbReference type="Pfam" id="PF20247"/>
    </source>
</evidence>
<keyword evidence="3" id="KW-1185">Reference proteome</keyword>
<dbReference type="InterPro" id="IPR046537">
    <property type="entry name" value="DUF6602"/>
</dbReference>
<gene>
    <name evidence="2" type="ORF">Aco04nite_41180</name>
</gene>
<reference evidence="2" key="1">
    <citation type="submission" date="2021-03" db="EMBL/GenBank/DDBJ databases">
        <title>Whole genome shotgun sequence of Actinoplanes consettensis NBRC 14913.</title>
        <authorList>
            <person name="Komaki H."/>
            <person name="Tamura T."/>
        </authorList>
    </citation>
    <scope>NUCLEOTIDE SEQUENCE</scope>
    <source>
        <strain evidence="2">NBRC 14913</strain>
    </source>
</reference>
<comment type="caution">
    <text evidence="2">The sequence shown here is derived from an EMBL/GenBank/DDBJ whole genome shotgun (WGS) entry which is preliminary data.</text>
</comment>
<evidence type="ECO:0000313" key="2">
    <source>
        <dbReference type="EMBL" id="GIM74607.1"/>
    </source>
</evidence>
<accession>A0A919VSW0</accession>
<dbReference type="Pfam" id="PF20247">
    <property type="entry name" value="DUF6602"/>
    <property type="match status" value="1"/>
</dbReference>
<proteinExistence type="predicted"/>
<evidence type="ECO:0000313" key="3">
    <source>
        <dbReference type="Proteomes" id="UP000680865"/>
    </source>
</evidence>
<dbReference type="CDD" id="cd21173">
    <property type="entry name" value="NucC-like"/>
    <property type="match status" value="1"/>
</dbReference>
<organism evidence="2 3">
    <name type="scientific">Winogradskya consettensis</name>
    <dbReference type="NCBI Taxonomy" id="113560"/>
    <lineage>
        <taxon>Bacteria</taxon>
        <taxon>Bacillati</taxon>
        <taxon>Actinomycetota</taxon>
        <taxon>Actinomycetes</taxon>
        <taxon>Micromonosporales</taxon>
        <taxon>Micromonosporaceae</taxon>
        <taxon>Winogradskya</taxon>
    </lineage>
</organism>
<dbReference type="Proteomes" id="UP000680865">
    <property type="component" value="Unassembled WGS sequence"/>
</dbReference>
<feature type="domain" description="DUF6602" evidence="1">
    <location>
        <begin position="2"/>
        <end position="71"/>
    </location>
</feature>
<name>A0A919VSW0_9ACTN</name>
<protein>
    <recommendedName>
        <fullName evidence="1">DUF6602 domain-containing protein</fullName>
    </recommendedName>
</protein>
<sequence>MVSDRNGRTAGDCDVVIFNDTWFPSIKQRATLDDRQHVMPIEGVYAVLEVKQTLSLTTLDEAMKKLVICKRLDRPENATNQITENRPLEPGSQEIGNPLFSAIVAVKRDHSTSLEELVSRFIKVNQKLDRKHMIQCLCILGEACYFWGWAQDGASEAGLANFRGLDLHEPLIPIQASPDRGEPPLGALISRLFGEISNTVLATPSDIPHYYGSGRNYQPLWGGIPLIPAPQQREESHLPQPSTGAE</sequence>
<dbReference type="EMBL" id="BOQP01000021">
    <property type="protein sequence ID" value="GIM74607.1"/>
    <property type="molecule type" value="Genomic_DNA"/>
</dbReference>